<evidence type="ECO:0000259" key="9">
    <source>
        <dbReference type="PROSITE" id="PS51781"/>
    </source>
</evidence>
<evidence type="ECO:0000256" key="4">
    <source>
        <dbReference type="ARBA" id="ARBA00022989"/>
    </source>
</evidence>
<keyword evidence="6" id="KW-0175">Coiled coil</keyword>
<dbReference type="EMBL" id="JBAKFM010000003">
    <property type="protein sequence ID" value="MEX0469432.1"/>
    <property type="molecule type" value="Genomic_DNA"/>
</dbReference>
<feature type="chain" id="PRO_5045414998" evidence="8">
    <location>
        <begin position="19"/>
        <end position="214"/>
    </location>
</feature>
<dbReference type="InterPro" id="IPR046121">
    <property type="entry name" value="DUF6118"/>
</dbReference>
<protein>
    <submittedName>
        <fullName evidence="10">TIGR04211 family SH3 domain-containing protein</fullName>
    </submittedName>
</protein>
<dbReference type="RefSeq" id="WP_367959252.1">
    <property type="nucleotide sequence ID" value="NZ_JBAKFK010000003.1"/>
</dbReference>
<evidence type="ECO:0000256" key="3">
    <source>
        <dbReference type="ARBA" id="ARBA00022729"/>
    </source>
</evidence>
<proteinExistence type="predicted"/>
<keyword evidence="2 7" id="KW-0812">Transmembrane</keyword>
<evidence type="ECO:0000256" key="8">
    <source>
        <dbReference type="SAM" id="SignalP"/>
    </source>
</evidence>
<comment type="subcellular location">
    <subcellularLocation>
        <location evidence="1">Membrane</location>
        <topology evidence="1">Single-pass membrane protein</topology>
    </subcellularLocation>
</comment>
<dbReference type="SMART" id="SM00287">
    <property type="entry name" value="SH3b"/>
    <property type="match status" value="1"/>
</dbReference>
<evidence type="ECO:0000256" key="2">
    <source>
        <dbReference type="ARBA" id="ARBA00022692"/>
    </source>
</evidence>
<dbReference type="NCBIfam" id="TIGR04211">
    <property type="entry name" value="SH3_and_anchor"/>
    <property type="match status" value="1"/>
</dbReference>
<keyword evidence="5 7" id="KW-0472">Membrane</keyword>
<feature type="signal peptide" evidence="8">
    <location>
        <begin position="1"/>
        <end position="18"/>
    </location>
</feature>
<dbReference type="InterPro" id="IPR016476">
    <property type="entry name" value="SH3_dom_pro"/>
</dbReference>
<evidence type="ECO:0000256" key="7">
    <source>
        <dbReference type="SAM" id="Phobius"/>
    </source>
</evidence>
<evidence type="ECO:0000256" key="6">
    <source>
        <dbReference type="SAM" id="Coils"/>
    </source>
</evidence>
<keyword evidence="4 7" id="KW-1133">Transmembrane helix</keyword>
<comment type="caution">
    <text evidence="10">The sequence shown here is derived from an EMBL/GenBank/DDBJ whole genome shotgun (WGS) entry which is preliminary data.</text>
</comment>
<evidence type="ECO:0000256" key="5">
    <source>
        <dbReference type="ARBA" id="ARBA00023136"/>
    </source>
</evidence>
<sequence length="214" mass="24280">MLLMLLVVGLFAATAVQAQTRAYVTDELEITLRSGQGNDYRIIRLLRSGAEVSVLSRGETWTRVQVGEDEGFVRSIYLDDQPVAAARLAETEAGLERVRADNRRLEAELARARERLEALSQQNETLETDNQRMAQRLEEAGEGLALADENQRLRKQVIDLERQVQDLQRGAERMAERERQDWFVAGAAVVVFGMLLGIAVTRVRWRRRSSWGDL</sequence>
<feature type="transmembrane region" description="Helical" evidence="7">
    <location>
        <begin position="182"/>
        <end position="201"/>
    </location>
</feature>
<dbReference type="Gene3D" id="2.30.30.40">
    <property type="entry name" value="SH3 Domains"/>
    <property type="match status" value="1"/>
</dbReference>
<feature type="domain" description="SH3b" evidence="9">
    <location>
        <begin position="19"/>
        <end position="82"/>
    </location>
</feature>
<evidence type="ECO:0000313" key="10">
    <source>
        <dbReference type="EMBL" id="MEX0469432.1"/>
    </source>
</evidence>
<dbReference type="Gene3D" id="1.20.920.20">
    <property type="match status" value="1"/>
</dbReference>
<gene>
    <name evidence="10" type="ORF">V6X73_06820</name>
</gene>
<evidence type="ECO:0000256" key="1">
    <source>
        <dbReference type="ARBA" id="ARBA00004167"/>
    </source>
</evidence>
<evidence type="ECO:0000313" key="11">
    <source>
        <dbReference type="Proteomes" id="UP001556709"/>
    </source>
</evidence>
<reference evidence="10 11" key="1">
    <citation type="submission" date="2024-02" db="EMBL/GenBank/DDBJ databases">
        <title>New especies of Spiribacter isolated from saline water.</title>
        <authorList>
            <person name="Leon M.J."/>
            <person name="De La Haba R."/>
            <person name="Sanchez-Porro C."/>
            <person name="Ventosa A."/>
        </authorList>
    </citation>
    <scope>NUCLEOTIDE SEQUENCE [LARGE SCALE GENOMIC DNA]</scope>
    <source>
        <strain evidence="11">ag22IC6-390</strain>
    </source>
</reference>
<name>A0ABV3TCT1_9GAMM</name>
<organism evidence="10 11">
    <name type="scientific">Spiribacter pallidus</name>
    <dbReference type="NCBI Taxonomy" id="1987936"/>
    <lineage>
        <taxon>Bacteria</taxon>
        <taxon>Pseudomonadati</taxon>
        <taxon>Pseudomonadota</taxon>
        <taxon>Gammaproteobacteria</taxon>
        <taxon>Chromatiales</taxon>
        <taxon>Ectothiorhodospiraceae</taxon>
        <taxon>Spiribacter</taxon>
    </lineage>
</organism>
<keyword evidence="11" id="KW-1185">Reference proteome</keyword>
<dbReference type="Pfam" id="PF19613">
    <property type="entry name" value="DUF6118"/>
    <property type="match status" value="1"/>
</dbReference>
<dbReference type="InterPro" id="IPR003646">
    <property type="entry name" value="SH3-like_bac-type"/>
</dbReference>
<accession>A0ABV3TCT1</accession>
<dbReference type="Proteomes" id="UP001556709">
    <property type="component" value="Unassembled WGS sequence"/>
</dbReference>
<feature type="coiled-coil region" evidence="6">
    <location>
        <begin position="88"/>
        <end position="177"/>
    </location>
</feature>
<dbReference type="PROSITE" id="PS51781">
    <property type="entry name" value="SH3B"/>
    <property type="match status" value="1"/>
</dbReference>
<keyword evidence="3 8" id="KW-0732">Signal</keyword>